<name>F7NQ42_9FIRM</name>
<dbReference type="AlphaFoldDB" id="F7NQ42"/>
<accession>F7NQ42</accession>
<dbReference type="RefSeq" id="WP_004099894.1">
    <property type="nucleotide sequence ID" value="NZ_AFGF01000280.1"/>
</dbReference>
<dbReference type="eggNOG" id="COG5482">
    <property type="taxonomic scope" value="Bacteria"/>
</dbReference>
<dbReference type="Proteomes" id="UP000003240">
    <property type="component" value="Unassembled WGS sequence"/>
</dbReference>
<proteinExistence type="predicted"/>
<protein>
    <submittedName>
        <fullName evidence="1">Uncharacterized protein</fullName>
    </submittedName>
</protein>
<sequence>MKEKRTFSLREEDLYPAVRDYLISRNCTVKGEVNQCDVVAVNQAGTVLVVEMKVRVNLEVILQAALRQKVADLVYIAVPKNSKSILTKKWKSICHLLRRLGIGMLLVTFRGKTSAVEEWLEPELCGRESGKKTDSRQRKKLLAEFNRRHGDLNPGGTRRKKLITVYREMAIHIAALLAKHGPLSIKQLKERGADTEKTAGILRDNHYLWFQRIARGVYALSDQGAADLNNYREIADCYVPPQDPV</sequence>
<reference evidence="1 2" key="1">
    <citation type="journal article" date="2011" name="EMBO J.">
        <title>Structural diversity of bacterial flagellar motors.</title>
        <authorList>
            <person name="Chen S."/>
            <person name="Beeby M."/>
            <person name="Murphy G.E."/>
            <person name="Leadbetter J.R."/>
            <person name="Hendrixson D.R."/>
            <person name="Briegel A."/>
            <person name="Li Z."/>
            <person name="Shi J."/>
            <person name="Tocheva E.I."/>
            <person name="Muller A."/>
            <person name="Dobro M.J."/>
            <person name="Jensen G.J."/>
        </authorList>
    </citation>
    <scope>NUCLEOTIDE SEQUENCE [LARGE SCALE GENOMIC DNA]</scope>
    <source>
        <strain evidence="1 2">DSM 6540</strain>
    </source>
</reference>
<gene>
    <name evidence="1" type="ORF">ALO_21214</name>
</gene>
<keyword evidence="2" id="KW-1185">Reference proteome</keyword>
<dbReference type="OrthoDB" id="9795163at2"/>
<evidence type="ECO:0000313" key="2">
    <source>
        <dbReference type="Proteomes" id="UP000003240"/>
    </source>
</evidence>
<comment type="caution">
    <text evidence="1">The sequence shown here is derived from an EMBL/GenBank/DDBJ whole genome shotgun (WGS) entry which is preliminary data.</text>
</comment>
<dbReference type="EMBL" id="AFGF01000280">
    <property type="protein sequence ID" value="EGO61801.1"/>
    <property type="molecule type" value="Genomic_DNA"/>
</dbReference>
<dbReference type="Pfam" id="PF09929">
    <property type="entry name" value="DUF2161"/>
    <property type="match status" value="1"/>
</dbReference>
<evidence type="ECO:0000313" key="1">
    <source>
        <dbReference type="EMBL" id="EGO61801.1"/>
    </source>
</evidence>
<dbReference type="InterPro" id="IPR018679">
    <property type="entry name" value="DUF2161"/>
</dbReference>
<organism evidence="1 2">
    <name type="scientific">Acetonema longum DSM 6540</name>
    <dbReference type="NCBI Taxonomy" id="1009370"/>
    <lineage>
        <taxon>Bacteria</taxon>
        <taxon>Bacillati</taxon>
        <taxon>Bacillota</taxon>
        <taxon>Negativicutes</taxon>
        <taxon>Acetonemataceae</taxon>
        <taxon>Acetonema</taxon>
    </lineage>
</organism>